<dbReference type="Gene3D" id="3.40.50.720">
    <property type="entry name" value="NAD(P)-binding Rossmann-like Domain"/>
    <property type="match status" value="1"/>
</dbReference>
<name>A0ABY5VUZ2_9ACTN</name>
<reference evidence="2" key="1">
    <citation type="submission" date="2021-04" db="EMBL/GenBank/DDBJ databases">
        <authorList>
            <person name="Hartkoorn R.C."/>
            <person name="Beaudoing E."/>
            <person name="Hot D."/>
        </authorList>
    </citation>
    <scope>NUCLEOTIDE SEQUENCE</scope>
    <source>
        <strain evidence="2">NRRL B-16292</strain>
    </source>
</reference>
<keyword evidence="3" id="KW-1185">Reference proteome</keyword>
<gene>
    <name evidence="2" type="ORF">Dfulv_40885</name>
</gene>
<proteinExistence type="predicted"/>
<feature type="domain" description="XdhC Rossmann" evidence="1">
    <location>
        <begin position="26"/>
        <end position="144"/>
    </location>
</feature>
<dbReference type="PANTHER" id="PTHR30388:SF6">
    <property type="entry name" value="XANTHINE DEHYDROGENASE SUBUNIT A-RELATED"/>
    <property type="match status" value="1"/>
</dbReference>
<dbReference type="PANTHER" id="PTHR30388">
    <property type="entry name" value="ALDEHYDE OXIDOREDUCTASE MOLYBDENUM COFACTOR ASSEMBLY PROTEIN"/>
    <property type="match status" value="1"/>
</dbReference>
<accession>A0ABY5VUZ2</accession>
<evidence type="ECO:0000259" key="1">
    <source>
        <dbReference type="Pfam" id="PF13478"/>
    </source>
</evidence>
<reference evidence="2" key="2">
    <citation type="submission" date="2022-09" db="EMBL/GenBank/DDBJ databases">
        <title>Biosynthetic gene clusters of Dactylosporangioum fulvum.</title>
        <authorList>
            <person name="Caradec T."/>
        </authorList>
    </citation>
    <scope>NUCLEOTIDE SEQUENCE</scope>
    <source>
        <strain evidence="2">NRRL B-16292</strain>
    </source>
</reference>
<evidence type="ECO:0000313" key="2">
    <source>
        <dbReference type="EMBL" id="UWP81415.1"/>
    </source>
</evidence>
<dbReference type="Proteomes" id="UP001059617">
    <property type="component" value="Chromosome"/>
</dbReference>
<evidence type="ECO:0000313" key="3">
    <source>
        <dbReference type="Proteomes" id="UP001059617"/>
    </source>
</evidence>
<dbReference type="Pfam" id="PF13478">
    <property type="entry name" value="XdhC_C"/>
    <property type="match status" value="1"/>
</dbReference>
<protein>
    <submittedName>
        <fullName evidence="2">XdhC family protein</fullName>
    </submittedName>
</protein>
<dbReference type="InterPro" id="IPR027051">
    <property type="entry name" value="XdhC_Rossmann_dom"/>
</dbReference>
<dbReference type="RefSeq" id="WP_259859179.1">
    <property type="nucleotide sequence ID" value="NZ_BAAAST010000002.1"/>
</dbReference>
<sequence length="158" mass="16509">MVAEFDSIGCALAHGAVEPAPDGRSLVAVFDSPVATHLMHFAATLGYRVALAEPGLDKVTIDANTDVVVTDHDRPELGVVLRDALASPARWVGVMGSPRHTAPHIEALRGLGVPDADIKRVHRPIGLNIGSKTPAEIALATLAGLLADRNARPGGFTF</sequence>
<dbReference type="EMBL" id="CP073720">
    <property type="protein sequence ID" value="UWP81415.1"/>
    <property type="molecule type" value="Genomic_DNA"/>
</dbReference>
<organism evidence="2 3">
    <name type="scientific">Dactylosporangium fulvum</name>
    <dbReference type="NCBI Taxonomy" id="53359"/>
    <lineage>
        <taxon>Bacteria</taxon>
        <taxon>Bacillati</taxon>
        <taxon>Actinomycetota</taxon>
        <taxon>Actinomycetes</taxon>
        <taxon>Micromonosporales</taxon>
        <taxon>Micromonosporaceae</taxon>
        <taxon>Dactylosporangium</taxon>
    </lineage>
</organism>
<dbReference type="InterPro" id="IPR052698">
    <property type="entry name" value="MoCofactor_Util/Proc"/>
</dbReference>